<evidence type="ECO:0000256" key="1">
    <source>
        <dbReference type="SAM" id="Phobius"/>
    </source>
</evidence>
<dbReference type="EMBL" id="JBEPLW010000024">
    <property type="protein sequence ID" value="MET3576487.1"/>
    <property type="molecule type" value="Genomic_DNA"/>
</dbReference>
<accession>A0ABV2GEN8</accession>
<keyword evidence="1" id="KW-1133">Transmembrane helix</keyword>
<feature type="transmembrane region" description="Helical" evidence="1">
    <location>
        <begin position="12"/>
        <end position="32"/>
    </location>
</feature>
<gene>
    <name evidence="2" type="ORF">ABID49_002405</name>
</gene>
<comment type="caution">
    <text evidence="2">The sequence shown here is derived from an EMBL/GenBank/DDBJ whole genome shotgun (WGS) entry which is preliminary data.</text>
</comment>
<evidence type="ECO:0000313" key="2">
    <source>
        <dbReference type="EMBL" id="MET3576487.1"/>
    </source>
</evidence>
<dbReference type="Proteomes" id="UP001549099">
    <property type="component" value="Unassembled WGS sequence"/>
</dbReference>
<name>A0ABV2GEN8_9BACL</name>
<keyword evidence="1" id="KW-0812">Transmembrane</keyword>
<dbReference type="RefSeq" id="WP_354198573.1">
    <property type="nucleotide sequence ID" value="NZ_JBEPLW010000024.1"/>
</dbReference>
<sequence length="186" mass="20681">MYDFVDQKRVISFTLAVIFFILAIIGPAALLLPFKNGFITREAQVVGTSGWSLITGGVGLLAISGIFIVFAVVEKRAKIAVMTIVLLIVAVLGIVLSSKDYYYYTQDRFVISTPFSLQSQTYHWDDFEQVTENLTKEGGTLAVQSVDFLMKDGTDYSFDRGIMINNYQPIIYAVQNAGGKHVRKES</sequence>
<keyword evidence="1" id="KW-0472">Membrane</keyword>
<reference evidence="2 3" key="1">
    <citation type="submission" date="2024-06" db="EMBL/GenBank/DDBJ databases">
        <title>Genomic Encyclopedia of Type Strains, Phase IV (KMG-IV): sequencing the most valuable type-strain genomes for metagenomic binning, comparative biology and taxonomic classification.</title>
        <authorList>
            <person name="Goeker M."/>
        </authorList>
    </citation>
    <scope>NUCLEOTIDE SEQUENCE [LARGE SCALE GENOMIC DNA]</scope>
    <source>
        <strain evidence="2 3">DSM 26128</strain>
    </source>
</reference>
<feature type="transmembrane region" description="Helical" evidence="1">
    <location>
        <begin position="53"/>
        <end position="73"/>
    </location>
</feature>
<evidence type="ECO:0000313" key="3">
    <source>
        <dbReference type="Proteomes" id="UP001549099"/>
    </source>
</evidence>
<protein>
    <submittedName>
        <fullName evidence="2">Uncharacterized protein</fullName>
    </submittedName>
</protein>
<proteinExistence type="predicted"/>
<keyword evidence="3" id="KW-1185">Reference proteome</keyword>
<organism evidence="2 3">
    <name type="scientific">Bhargavaea ullalensis</name>
    <dbReference type="NCBI Taxonomy" id="1265685"/>
    <lineage>
        <taxon>Bacteria</taxon>
        <taxon>Bacillati</taxon>
        <taxon>Bacillota</taxon>
        <taxon>Bacilli</taxon>
        <taxon>Bacillales</taxon>
        <taxon>Caryophanaceae</taxon>
        <taxon>Bhargavaea</taxon>
    </lineage>
</organism>
<feature type="transmembrane region" description="Helical" evidence="1">
    <location>
        <begin position="79"/>
        <end position="98"/>
    </location>
</feature>